<gene>
    <name evidence="12" type="ORF">KP79_PYT15544</name>
</gene>
<feature type="compositionally biased region" description="Basic and acidic residues" evidence="9">
    <location>
        <begin position="423"/>
        <end position="434"/>
    </location>
</feature>
<feature type="compositionally biased region" description="Basic and acidic residues" evidence="9">
    <location>
        <begin position="390"/>
        <end position="404"/>
    </location>
</feature>
<evidence type="ECO:0000256" key="7">
    <source>
        <dbReference type="ARBA" id="ARBA00022842"/>
    </source>
</evidence>
<comment type="cofactor">
    <cofactor evidence="2">
        <name>Mg(2+)</name>
        <dbReference type="ChEBI" id="CHEBI:18420"/>
    </cofactor>
</comment>
<keyword evidence="4" id="KW-0963">Cytoplasm</keyword>
<sequence>MYRGNVILSNGSVASPYGIVPGQQQQQRPVMLNAMYRFGQQTQQATYRSQVPPQAVSGQPLRMPSVPAGYGSLPYTVKPAPIVPTVAVRSQTRTQSQQYSSTVIGGGGQTQHYSAVRSQTQQFSTAPKPTPICVNLLNNNVAAGAPLQQNAAENEQIRRLIIQKANIQQSPGSKTLVTNNTIVSNNTIIRNDTHDTVVRNNTFVANKTIVANNTLVSNSTLVKNINLVNNSQIAVANLTSRTPNLPQQVRFANQFNAEILKQIDAKRNQLLAQRYYNSQRLNAVQNNSQKENVNLVRLQTEKYQGSDIRAIEGRVSPANLDGSVSPHSRERSISPSDAEKNNSPSKESPPPSDPEPGCSTTSLKRSISPCEFEKVIRSKDKDEEDITDMASKDFERSYSRDSRPYSRNSDSYQSRSSGKGKRRAESPHDDDAKRVRGLQWGQGVDNDIAHYQNPAYAGTTKASQDMLDYFIKNHQTESALQKKKELRDALLAIITPAFPYCSLYIVGSSMSGFGTMSSDMDLCLSISDQHIDQTKEAPEILYHIKKALSTCTFLRDIVVIRAKVPILRFTDKISDVECDVNINNIVGIRNTHLLRYYSQVDWRVRPMVLFAKKWARFHDINDASKATISSYSLSLMIVHYLQCGCQPAVLPSLQKLHPDLFAKSLDIQNLKMNHQMDFKVQNRQPLGDLFEGFLEYFTYTFNFDNDVISVRLGTCMSKRMAVTQSGEENSWKHLKIEEPFDFTNTARSCYDVNIFERVKRVFRISHRKLKQTGKISSLFECPF</sequence>
<comment type="cofactor">
    <cofactor evidence="1">
        <name>Mn(2+)</name>
        <dbReference type="ChEBI" id="CHEBI:29035"/>
    </cofactor>
</comment>
<dbReference type="PANTHER" id="PTHR12271:SF40">
    <property type="entry name" value="POLY(A) RNA POLYMERASE GLD2"/>
    <property type="match status" value="1"/>
</dbReference>
<feature type="compositionally biased region" description="Basic and acidic residues" evidence="9">
    <location>
        <begin position="327"/>
        <end position="340"/>
    </location>
</feature>
<keyword evidence="5" id="KW-0808">Transferase</keyword>
<evidence type="ECO:0000256" key="4">
    <source>
        <dbReference type="ARBA" id="ARBA00022490"/>
    </source>
</evidence>
<dbReference type="Gene3D" id="1.10.1410.10">
    <property type="match status" value="1"/>
</dbReference>
<comment type="similarity">
    <text evidence="8">Belongs to the DNA polymerase type-B-like family. GLD2 subfamily.</text>
</comment>
<evidence type="ECO:0000256" key="2">
    <source>
        <dbReference type="ARBA" id="ARBA00001946"/>
    </source>
</evidence>
<evidence type="ECO:0000256" key="1">
    <source>
        <dbReference type="ARBA" id="ARBA00001936"/>
    </source>
</evidence>
<dbReference type="AlphaFoldDB" id="A0A210QGX0"/>
<dbReference type="Pfam" id="PF03828">
    <property type="entry name" value="PAP_assoc"/>
    <property type="match status" value="1"/>
</dbReference>
<evidence type="ECO:0000256" key="5">
    <source>
        <dbReference type="ARBA" id="ARBA00022679"/>
    </source>
</evidence>
<feature type="region of interest" description="Disordered" evidence="9">
    <location>
        <begin position="314"/>
        <end position="366"/>
    </location>
</feature>
<proteinExistence type="inferred from homology"/>
<keyword evidence="6" id="KW-0479">Metal-binding</keyword>
<feature type="domain" description="PAP-associated" evidence="10">
    <location>
        <begin position="685"/>
        <end position="744"/>
    </location>
</feature>
<comment type="subcellular location">
    <subcellularLocation>
        <location evidence="3">Cytoplasm</location>
    </subcellularLocation>
</comment>
<evidence type="ECO:0000313" key="12">
    <source>
        <dbReference type="EMBL" id="OWF47939.1"/>
    </source>
</evidence>
<feature type="domain" description="Poly(A) RNA polymerase mitochondrial-like central palm" evidence="11">
    <location>
        <begin position="463"/>
        <end position="599"/>
    </location>
</feature>
<dbReference type="InterPro" id="IPR002058">
    <property type="entry name" value="PAP_assoc"/>
</dbReference>
<organism evidence="12 13">
    <name type="scientific">Mizuhopecten yessoensis</name>
    <name type="common">Japanese scallop</name>
    <name type="synonym">Patinopecten yessoensis</name>
    <dbReference type="NCBI Taxonomy" id="6573"/>
    <lineage>
        <taxon>Eukaryota</taxon>
        <taxon>Metazoa</taxon>
        <taxon>Spiralia</taxon>
        <taxon>Lophotrochozoa</taxon>
        <taxon>Mollusca</taxon>
        <taxon>Bivalvia</taxon>
        <taxon>Autobranchia</taxon>
        <taxon>Pteriomorphia</taxon>
        <taxon>Pectinida</taxon>
        <taxon>Pectinoidea</taxon>
        <taxon>Pectinidae</taxon>
        <taxon>Mizuhopecten</taxon>
    </lineage>
</organism>
<dbReference type="PANTHER" id="PTHR12271">
    <property type="entry name" value="POLY A POLYMERASE CID PAP -RELATED"/>
    <property type="match status" value="1"/>
</dbReference>
<dbReference type="InterPro" id="IPR043519">
    <property type="entry name" value="NT_sf"/>
</dbReference>
<feature type="region of interest" description="Disordered" evidence="9">
    <location>
        <begin position="381"/>
        <end position="438"/>
    </location>
</feature>
<dbReference type="Pfam" id="PF22600">
    <property type="entry name" value="MTPAP-like_central"/>
    <property type="match status" value="1"/>
</dbReference>
<evidence type="ECO:0000256" key="9">
    <source>
        <dbReference type="SAM" id="MobiDB-lite"/>
    </source>
</evidence>
<dbReference type="GO" id="GO:0046872">
    <property type="term" value="F:metal ion binding"/>
    <property type="evidence" value="ECO:0007669"/>
    <property type="project" value="UniProtKB-KW"/>
</dbReference>
<evidence type="ECO:0000313" key="13">
    <source>
        <dbReference type="Proteomes" id="UP000242188"/>
    </source>
</evidence>
<dbReference type="Proteomes" id="UP000242188">
    <property type="component" value="Unassembled WGS sequence"/>
</dbReference>
<dbReference type="Gene3D" id="3.30.460.10">
    <property type="entry name" value="Beta Polymerase, domain 2"/>
    <property type="match status" value="1"/>
</dbReference>
<protein>
    <submittedName>
        <fullName evidence="12">Poly(A) RNA polymerase gld-2-like A</fullName>
    </submittedName>
</protein>
<dbReference type="GO" id="GO:1990817">
    <property type="term" value="F:poly(A) RNA polymerase activity"/>
    <property type="evidence" value="ECO:0007669"/>
    <property type="project" value="TreeGrafter"/>
</dbReference>
<keyword evidence="13" id="KW-1185">Reference proteome</keyword>
<comment type="caution">
    <text evidence="12">The sequence shown here is derived from an EMBL/GenBank/DDBJ whole genome shotgun (WGS) entry which is preliminary data.</text>
</comment>
<dbReference type="EMBL" id="NEDP02003748">
    <property type="protein sequence ID" value="OWF47939.1"/>
    <property type="molecule type" value="Genomic_DNA"/>
</dbReference>
<feature type="compositionally biased region" description="Low complexity" evidence="9">
    <location>
        <begin position="405"/>
        <end position="417"/>
    </location>
</feature>
<name>A0A210QGX0_MIZYE</name>
<reference evidence="12 13" key="1">
    <citation type="journal article" date="2017" name="Nat. Ecol. Evol.">
        <title>Scallop genome provides insights into evolution of bilaterian karyotype and development.</title>
        <authorList>
            <person name="Wang S."/>
            <person name="Zhang J."/>
            <person name="Jiao W."/>
            <person name="Li J."/>
            <person name="Xun X."/>
            <person name="Sun Y."/>
            <person name="Guo X."/>
            <person name="Huan P."/>
            <person name="Dong B."/>
            <person name="Zhang L."/>
            <person name="Hu X."/>
            <person name="Sun X."/>
            <person name="Wang J."/>
            <person name="Zhao C."/>
            <person name="Wang Y."/>
            <person name="Wang D."/>
            <person name="Huang X."/>
            <person name="Wang R."/>
            <person name="Lv J."/>
            <person name="Li Y."/>
            <person name="Zhang Z."/>
            <person name="Liu B."/>
            <person name="Lu W."/>
            <person name="Hui Y."/>
            <person name="Liang J."/>
            <person name="Zhou Z."/>
            <person name="Hou R."/>
            <person name="Li X."/>
            <person name="Liu Y."/>
            <person name="Li H."/>
            <person name="Ning X."/>
            <person name="Lin Y."/>
            <person name="Zhao L."/>
            <person name="Xing Q."/>
            <person name="Dou J."/>
            <person name="Li Y."/>
            <person name="Mao J."/>
            <person name="Guo H."/>
            <person name="Dou H."/>
            <person name="Li T."/>
            <person name="Mu C."/>
            <person name="Jiang W."/>
            <person name="Fu Q."/>
            <person name="Fu X."/>
            <person name="Miao Y."/>
            <person name="Liu J."/>
            <person name="Yu Q."/>
            <person name="Li R."/>
            <person name="Liao H."/>
            <person name="Li X."/>
            <person name="Kong Y."/>
            <person name="Jiang Z."/>
            <person name="Chourrout D."/>
            <person name="Li R."/>
            <person name="Bao Z."/>
        </authorList>
    </citation>
    <scope>NUCLEOTIDE SEQUENCE [LARGE SCALE GENOMIC DNA]</scope>
    <source>
        <strain evidence="12 13">PY_sf001</strain>
    </source>
</reference>
<evidence type="ECO:0000256" key="3">
    <source>
        <dbReference type="ARBA" id="ARBA00004496"/>
    </source>
</evidence>
<evidence type="ECO:0000256" key="8">
    <source>
        <dbReference type="ARBA" id="ARBA00038491"/>
    </source>
</evidence>
<dbReference type="SUPFAM" id="SSF81631">
    <property type="entry name" value="PAP/OAS1 substrate-binding domain"/>
    <property type="match status" value="1"/>
</dbReference>
<dbReference type="CDD" id="cd05402">
    <property type="entry name" value="NT_PAP_TUTase"/>
    <property type="match status" value="1"/>
</dbReference>
<accession>A0A210QGX0</accession>
<evidence type="ECO:0000259" key="11">
    <source>
        <dbReference type="Pfam" id="PF22600"/>
    </source>
</evidence>
<dbReference type="InterPro" id="IPR054708">
    <property type="entry name" value="MTPAP-like_central"/>
</dbReference>
<keyword evidence="7" id="KW-0460">Magnesium</keyword>
<evidence type="ECO:0000259" key="10">
    <source>
        <dbReference type="Pfam" id="PF03828"/>
    </source>
</evidence>
<evidence type="ECO:0000256" key="6">
    <source>
        <dbReference type="ARBA" id="ARBA00022723"/>
    </source>
</evidence>
<dbReference type="GO" id="GO:0031123">
    <property type="term" value="P:RNA 3'-end processing"/>
    <property type="evidence" value="ECO:0007669"/>
    <property type="project" value="TreeGrafter"/>
</dbReference>
<dbReference type="SUPFAM" id="SSF81301">
    <property type="entry name" value="Nucleotidyltransferase"/>
    <property type="match status" value="1"/>
</dbReference>
<dbReference type="GO" id="GO:0005737">
    <property type="term" value="C:cytoplasm"/>
    <property type="evidence" value="ECO:0007669"/>
    <property type="project" value="UniProtKB-SubCell"/>
</dbReference>
<dbReference type="OrthoDB" id="2274644at2759"/>
<dbReference type="STRING" id="6573.A0A210QGX0"/>